<keyword evidence="3" id="KW-1185">Reference proteome</keyword>
<keyword evidence="1" id="KW-0812">Transmembrane</keyword>
<evidence type="ECO:0000313" key="3">
    <source>
        <dbReference type="Proteomes" id="UP000634136"/>
    </source>
</evidence>
<proteinExistence type="predicted"/>
<accession>A0A834W7B5</accession>
<name>A0A834W7B5_9FABA</name>
<dbReference type="EMBL" id="JAAIUW010000010">
    <property type="protein sequence ID" value="KAF7811897.1"/>
    <property type="molecule type" value="Genomic_DNA"/>
</dbReference>
<evidence type="ECO:0000256" key="1">
    <source>
        <dbReference type="SAM" id="Phobius"/>
    </source>
</evidence>
<reference evidence="2" key="1">
    <citation type="submission" date="2020-09" db="EMBL/GenBank/DDBJ databases">
        <title>Genome-Enabled Discovery of Anthraquinone Biosynthesis in Senna tora.</title>
        <authorList>
            <person name="Kang S.-H."/>
            <person name="Pandey R.P."/>
            <person name="Lee C.-M."/>
            <person name="Sim J.-S."/>
            <person name="Jeong J.-T."/>
            <person name="Choi B.-S."/>
            <person name="Jung M."/>
            <person name="Ginzburg D."/>
            <person name="Zhao K."/>
            <person name="Won S.Y."/>
            <person name="Oh T.-J."/>
            <person name="Yu Y."/>
            <person name="Kim N.-H."/>
            <person name="Lee O.R."/>
            <person name="Lee T.-H."/>
            <person name="Bashyal P."/>
            <person name="Kim T.-S."/>
            <person name="Lee W.-H."/>
            <person name="Kawkins C."/>
            <person name="Kim C.-K."/>
            <person name="Kim J.S."/>
            <person name="Ahn B.O."/>
            <person name="Rhee S.Y."/>
            <person name="Sohng J.K."/>
        </authorList>
    </citation>
    <scope>NUCLEOTIDE SEQUENCE</scope>
    <source>
        <tissue evidence="2">Leaf</tissue>
    </source>
</reference>
<feature type="transmembrane region" description="Helical" evidence="1">
    <location>
        <begin position="32"/>
        <end position="50"/>
    </location>
</feature>
<dbReference type="AlphaFoldDB" id="A0A834W7B5"/>
<sequence length="83" mass="9450">MLVMARGVLVGSSSEVHWRFIGSPSLSSSSSLLYLHLLAFIIVHCASFSLPISLSIAHSLSFKIWFAHSFFIIHYDSRRRWLQ</sequence>
<dbReference type="Proteomes" id="UP000634136">
    <property type="component" value="Unassembled WGS sequence"/>
</dbReference>
<protein>
    <submittedName>
        <fullName evidence="2">Uncharacterized protein</fullName>
    </submittedName>
</protein>
<gene>
    <name evidence="2" type="ORF">G2W53_032873</name>
</gene>
<organism evidence="2 3">
    <name type="scientific">Senna tora</name>
    <dbReference type="NCBI Taxonomy" id="362788"/>
    <lineage>
        <taxon>Eukaryota</taxon>
        <taxon>Viridiplantae</taxon>
        <taxon>Streptophyta</taxon>
        <taxon>Embryophyta</taxon>
        <taxon>Tracheophyta</taxon>
        <taxon>Spermatophyta</taxon>
        <taxon>Magnoliopsida</taxon>
        <taxon>eudicotyledons</taxon>
        <taxon>Gunneridae</taxon>
        <taxon>Pentapetalae</taxon>
        <taxon>rosids</taxon>
        <taxon>fabids</taxon>
        <taxon>Fabales</taxon>
        <taxon>Fabaceae</taxon>
        <taxon>Caesalpinioideae</taxon>
        <taxon>Cassia clade</taxon>
        <taxon>Senna</taxon>
    </lineage>
</organism>
<evidence type="ECO:0000313" key="2">
    <source>
        <dbReference type="EMBL" id="KAF7811897.1"/>
    </source>
</evidence>
<keyword evidence="1" id="KW-0472">Membrane</keyword>
<keyword evidence="1" id="KW-1133">Transmembrane helix</keyword>
<comment type="caution">
    <text evidence="2">The sequence shown here is derived from an EMBL/GenBank/DDBJ whole genome shotgun (WGS) entry which is preliminary data.</text>
</comment>